<reference evidence="1 2" key="1">
    <citation type="submission" date="2009-07" db="EMBL/GenBank/DDBJ databases">
        <authorList>
            <person name="Madupu R."/>
            <person name="Sebastian Y."/>
            <person name="Durkin A.S."/>
            <person name="Torralba M."/>
            <person name="Methe B."/>
            <person name="Sutton G.G."/>
            <person name="Strausberg R.L."/>
            <person name="Nelson K.E."/>
        </authorList>
    </citation>
    <scope>NUCLEOTIDE SEQUENCE [LARGE SCALE GENOMIC DNA]</scope>
    <source>
        <strain evidence="1 2">RM3277</strain>
    </source>
</reference>
<protein>
    <submittedName>
        <fullName evidence="1">Uncharacterized protein</fullName>
    </submittedName>
</protein>
<organism evidence="1 2">
    <name type="scientific">Campylobacter showae RM3277</name>
    <dbReference type="NCBI Taxonomy" id="553219"/>
    <lineage>
        <taxon>Bacteria</taxon>
        <taxon>Pseudomonadati</taxon>
        <taxon>Campylobacterota</taxon>
        <taxon>Epsilonproteobacteria</taxon>
        <taxon>Campylobacterales</taxon>
        <taxon>Campylobacteraceae</taxon>
        <taxon>Campylobacter</taxon>
    </lineage>
</organism>
<comment type="caution">
    <text evidence="1">The sequence shown here is derived from an EMBL/GenBank/DDBJ whole genome shotgun (WGS) entry which is preliminary data.</text>
</comment>
<accession>C6RFZ5</accession>
<dbReference type="AlphaFoldDB" id="C6RFZ5"/>
<dbReference type="STRING" id="553219.CAMSH0001_2258"/>
<keyword evidence="2" id="KW-1185">Reference proteome</keyword>
<name>C6RFZ5_9BACT</name>
<dbReference type="eggNOG" id="ENOG5030KT4">
    <property type="taxonomic scope" value="Bacteria"/>
</dbReference>
<gene>
    <name evidence="1" type="ORF">CAMSH0001_2258</name>
</gene>
<proteinExistence type="predicted"/>
<evidence type="ECO:0000313" key="2">
    <source>
        <dbReference type="Proteomes" id="UP000003107"/>
    </source>
</evidence>
<sequence>MLLLKFDRFLRINLALSWWHFAACEFLPGGLYSYLYGVNLLNFASVRANSVVRLRAFACALCARSNLRACAGFAPLKFDVFLCPAQICAALIFTNLQKLWRKFRCEIRASFRF</sequence>
<dbReference type="Proteomes" id="UP000003107">
    <property type="component" value="Unassembled WGS sequence"/>
</dbReference>
<dbReference type="EMBL" id="ACVQ01000018">
    <property type="protein sequence ID" value="EET79690.1"/>
    <property type="molecule type" value="Genomic_DNA"/>
</dbReference>
<evidence type="ECO:0000313" key="1">
    <source>
        <dbReference type="EMBL" id="EET79690.1"/>
    </source>
</evidence>